<sequence>VVNIMYRCLSEVKTGENTLYGTDSMQFISVIVHLLCSTIALIRESVEVFLADTATRTTA</sequence>
<reference evidence="1" key="1">
    <citation type="submission" date="2019-03" db="EMBL/GenBank/DDBJ databases">
        <title>Single cell metagenomics reveals metabolic interactions within the superorganism composed of flagellate Streblomastix strix and complex community of Bacteroidetes bacteria on its surface.</title>
        <authorList>
            <person name="Treitli S.C."/>
            <person name="Kolisko M."/>
            <person name="Husnik F."/>
            <person name="Keeling P."/>
            <person name="Hampl V."/>
        </authorList>
    </citation>
    <scope>NUCLEOTIDE SEQUENCE</scope>
    <source>
        <strain evidence="1">STM</strain>
    </source>
</reference>
<proteinExistence type="predicted"/>
<dbReference type="AlphaFoldDB" id="A0A5J4Q600"/>
<gene>
    <name evidence="1" type="ORF">EZS27_032443</name>
</gene>
<name>A0A5J4Q600_9ZZZZ</name>
<organism evidence="1">
    <name type="scientific">termite gut metagenome</name>
    <dbReference type="NCBI Taxonomy" id="433724"/>
    <lineage>
        <taxon>unclassified sequences</taxon>
        <taxon>metagenomes</taxon>
        <taxon>organismal metagenomes</taxon>
    </lineage>
</organism>
<evidence type="ECO:0000313" key="1">
    <source>
        <dbReference type="EMBL" id="KAA6317396.1"/>
    </source>
</evidence>
<protein>
    <submittedName>
        <fullName evidence="1">Uncharacterized protein</fullName>
    </submittedName>
</protein>
<comment type="caution">
    <text evidence="1">The sequence shown here is derived from an EMBL/GenBank/DDBJ whole genome shotgun (WGS) entry which is preliminary data.</text>
</comment>
<accession>A0A5J4Q600</accession>
<dbReference type="EMBL" id="SNRY01004536">
    <property type="protein sequence ID" value="KAA6317396.1"/>
    <property type="molecule type" value="Genomic_DNA"/>
</dbReference>
<feature type="non-terminal residue" evidence="1">
    <location>
        <position position="1"/>
    </location>
</feature>